<protein>
    <submittedName>
        <fullName evidence="1">Uncharacterized protein</fullName>
    </submittedName>
</protein>
<evidence type="ECO:0000313" key="1">
    <source>
        <dbReference type="EMBL" id="JAH12073.1"/>
    </source>
</evidence>
<dbReference type="EMBL" id="GBXM01096504">
    <property type="protein sequence ID" value="JAH12073.1"/>
    <property type="molecule type" value="Transcribed_RNA"/>
</dbReference>
<name>A0A0E9Q7I4_ANGAN</name>
<accession>A0A0E9Q7I4</accession>
<reference evidence="1" key="1">
    <citation type="submission" date="2014-11" db="EMBL/GenBank/DDBJ databases">
        <authorList>
            <person name="Amaro Gonzalez C."/>
        </authorList>
    </citation>
    <scope>NUCLEOTIDE SEQUENCE</scope>
</reference>
<proteinExistence type="predicted"/>
<reference evidence="1" key="2">
    <citation type="journal article" date="2015" name="Fish Shellfish Immunol.">
        <title>Early steps in the European eel (Anguilla anguilla)-Vibrio vulnificus interaction in the gills: Role of the RtxA13 toxin.</title>
        <authorList>
            <person name="Callol A."/>
            <person name="Pajuelo D."/>
            <person name="Ebbesson L."/>
            <person name="Teles M."/>
            <person name="MacKenzie S."/>
            <person name="Amaro C."/>
        </authorList>
    </citation>
    <scope>NUCLEOTIDE SEQUENCE</scope>
</reference>
<dbReference type="AlphaFoldDB" id="A0A0E9Q7I4"/>
<sequence>MVFSHTKCHGCQDRYTPAIALVQSTGLRTGVGPRPPHCGCPLLLSTGFNAEDKLPHGVK</sequence>
<organism evidence="1">
    <name type="scientific">Anguilla anguilla</name>
    <name type="common">European freshwater eel</name>
    <name type="synonym">Muraena anguilla</name>
    <dbReference type="NCBI Taxonomy" id="7936"/>
    <lineage>
        <taxon>Eukaryota</taxon>
        <taxon>Metazoa</taxon>
        <taxon>Chordata</taxon>
        <taxon>Craniata</taxon>
        <taxon>Vertebrata</taxon>
        <taxon>Euteleostomi</taxon>
        <taxon>Actinopterygii</taxon>
        <taxon>Neopterygii</taxon>
        <taxon>Teleostei</taxon>
        <taxon>Anguilliformes</taxon>
        <taxon>Anguillidae</taxon>
        <taxon>Anguilla</taxon>
    </lineage>
</organism>